<feature type="binding site" evidence="12">
    <location>
        <position position="493"/>
    </location>
    <ligand>
        <name>Ca(2+)</name>
        <dbReference type="ChEBI" id="CHEBI:29108"/>
    </ligand>
</feature>
<evidence type="ECO:0000256" key="4">
    <source>
        <dbReference type="ARBA" id="ARBA00022729"/>
    </source>
</evidence>
<evidence type="ECO:0000256" key="15">
    <source>
        <dbReference type="SAM" id="SignalP"/>
    </source>
</evidence>
<dbReference type="PRINTS" id="PR00747">
    <property type="entry name" value="GLYHDRLASE47"/>
</dbReference>
<dbReference type="Pfam" id="PF01532">
    <property type="entry name" value="Glyco_hydro_47"/>
    <property type="match status" value="1"/>
</dbReference>
<dbReference type="PANTHER" id="PTHR11742:SF101">
    <property type="entry name" value="MANNOSYL-OLIGOSACCHARIDE ALPHA-1,2-MANNOSIDASE 1B"/>
    <property type="match status" value="1"/>
</dbReference>
<keyword evidence="8 14" id="KW-0326">Glycosidase</keyword>
<reference evidence="16" key="1">
    <citation type="journal article" date="2019" name="Environ. Microbiol.">
        <title>Fungal ecological strategies reflected in gene transcription - a case study of two litter decomposers.</title>
        <authorList>
            <person name="Barbi F."/>
            <person name="Kohler A."/>
            <person name="Barry K."/>
            <person name="Baskaran P."/>
            <person name="Daum C."/>
            <person name="Fauchery L."/>
            <person name="Ihrmark K."/>
            <person name="Kuo A."/>
            <person name="LaButti K."/>
            <person name="Lipzen A."/>
            <person name="Morin E."/>
            <person name="Grigoriev I.V."/>
            <person name="Henrissat B."/>
            <person name="Lindahl B."/>
            <person name="Martin F."/>
        </authorList>
    </citation>
    <scope>NUCLEOTIDE SEQUENCE</scope>
    <source>
        <strain evidence="16">JB14</strain>
    </source>
</reference>
<comment type="catalytic activity">
    <reaction evidence="9">
        <text>N(4)-(alpha-D-Man-(1-&gt;2)-alpha-D-Man-(1-&gt;2)-alpha-D-Man-(1-&gt;3)-[alpha-D-Man-(1-&gt;3)-[alpha-D-Man-(1-&gt;2)-alpha-D-Man-(1-&gt;6)]-alpha-D-Man-(1-&gt;6)]-beta-D-Man-(1-&gt;4)-beta-D-GlcNAc-(1-&gt;4)-beta-D-GlcNAc)-L-asparaginyl-[protein] (N-glucan mannose isomer 8A1,2,3B1,3) + 3 H2O = N(4)-(alpha-D-Man-(1-&gt;3)-[alpha-D-Man-(1-&gt;3)-[alpha-D-Man-(1-&gt;6)]-alpha-D-Man-(1-&gt;6)]-beta-D-Man-(1-&gt;4)-beta-D-GlcNAc-(1-&gt;4)-beta-D-GlcNAc)-L-asparaginyl-[protein] (N-glucan mannose isomer 5A1,2) + 3 beta-D-mannose</text>
        <dbReference type="Rhea" id="RHEA:56028"/>
        <dbReference type="Rhea" id="RHEA-COMP:14358"/>
        <dbReference type="Rhea" id="RHEA-COMP:14367"/>
        <dbReference type="ChEBI" id="CHEBI:15377"/>
        <dbReference type="ChEBI" id="CHEBI:28563"/>
        <dbReference type="ChEBI" id="CHEBI:59087"/>
        <dbReference type="ChEBI" id="CHEBI:60628"/>
        <dbReference type="EC" id="3.2.1.113"/>
    </reaction>
</comment>
<evidence type="ECO:0000256" key="13">
    <source>
        <dbReference type="PIRSR" id="PIRSR601382-3"/>
    </source>
</evidence>
<evidence type="ECO:0000256" key="6">
    <source>
        <dbReference type="ARBA" id="ARBA00023157"/>
    </source>
</evidence>
<dbReference type="InterPro" id="IPR050749">
    <property type="entry name" value="Glycosyl_Hydrolase_47"/>
</dbReference>
<evidence type="ECO:0000256" key="14">
    <source>
        <dbReference type="RuleBase" id="RU361193"/>
    </source>
</evidence>
<dbReference type="InterPro" id="IPR036026">
    <property type="entry name" value="Seven-hairpin_glycosidases"/>
</dbReference>
<evidence type="ECO:0000256" key="7">
    <source>
        <dbReference type="ARBA" id="ARBA00023180"/>
    </source>
</evidence>
<evidence type="ECO:0000256" key="9">
    <source>
        <dbReference type="ARBA" id="ARBA00047669"/>
    </source>
</evidence>
<feature type="signal peptide" evidence="15">
    <location>
        <begin position="1"/>
        <end position="22"/>
    </location>
</feature>
<evidence type="ECO:0000256" key="10">
    <source>
        <dbReference type="ARBA" id="ARBA00048605"/>
    </source>
</evidence>
<dbReference type="EC" id="3.2.1.-" evidence="14"/>
<keyword evidence="12" id="KW-0479">Metal-binding</keyword>
<sequence>MVKLSGLFKWTLLLCTCSLSLAGPVQVPNLQLPPTAAGNQSAVKEIFQQSYAAYATFAFGSDELLPVAPPSFVDDLNGWGATIADALGTMIIMGLDDLFDQALDFISKVDFNQSAVPDQNTDLFETTIRYVGGMLSAYELTGKQHEILVTQTKALVDKMAFAWALPNQTIPFGVIFFNNNSIVNDITNVAEAGTLDLEWSRLSLYTGNQTYTDLTVGAVVTMANSPGPFPGLIPQLIDPNDAEFVDDFITWGGGTDSYLEYLIKYARLSNTDDNLFADTWHAAVDSSIKVLMRTSTVGNHTYLADWNAGEILLEGSHLACYMAGNWILGGKLLNNETIVDIGLALNDGCWNTYASTATGIGPETFEFIAADGTFSVPDEGELDFYNEHGFWITASDYVQRPEVLESNFYAWRATGDTKYLDRAASAIKSFQDFLTTPESDGITAYAGLNDVNDISGGLQDETQTFWFAEVLKYLYLTFDDPENISLDNYVFNTECQVFEAPPAKAVYGSGAPAVAPGQFQSKTSNGCLSQPSVLFHFQ</sequence>
<feature type="active site" description="Proton donor" evidence="11">
    <location>
        <position position="363"/>
    </location>
</feature>
<dbReference type="GO" id="GO:0004571">
    <property type="term" value="F:mannosyl-oligosaccharide 1,2-alpha-mannosidase activity"/>
    <property type="evidence" value="ECO:0007669"/>
    <property type="project" value="UniProtKB-EC"/>
</dbReference>
<dbReference type="OrthoDB" id="8118055at2759"/>
<dbReference type="PANTHER" id="PTHR11742">
    <property type="entry name" value="MANNOSYL-OLIGOSACCHARIDE ALPHA-1,2-MANNOSIDASE-RELATED"/>
    <property type="match status" value="1"/>
</dbReference>
<dbReference type="Proteomes" id="UP000799118">
    <property type="component" value="Unassembled WGS sequence"/>
</dbReference>
<protein>
    <recommendedName>
        <fullName evidence="14">alpha-1,2-Mannosidase</fullName>
        <ecNumber evidence="14">3.2.1.-</ecNumber>
    </recommendedName>
</protein>
<keyword evidence="7" id="KW-0325">Glycoprotein</keyword>
<keyword evidence="4 15" id="KW-0732">Signal</keyword>
<dbReference type="GO" id="GO:0016020">
    <property type="term" value="C:membrane"/>
    <property type="evidence" value="ECO:0007669"/>
    <property type="project" value="InterPro"/>
</dbReference>
<dbReference type="GO" id="GO:0005975">
    <property type="term" value="P:carbohydrate metabolic process"/>
    <property type="evidence" value="ECO:0007669"/>
    <property type="project" value="InterPro"/>
</dbReference>
<feature type="chain" id="PRO_5025562957" description="alpha-1,2-Mannosidase" evidence="15">
    <location>
        <begin position="23"/>
        <end position="538"/>
    </location>
</feature>
<keyword evidence="5 14" id="KW-0378">Hydrolase</keyword>
<dbReference type="GO" id="GO:0036503">
    <property type="term" value="P:ERAD pathway"/>
    <property type="evidence" value="ECO:0007669"/>
    <property type="project" value="UniProtKB-ARBA"/>
</dbReference>
<name>A0A6A4HTT5_9AGAR</name>
<keyword evidence="12" id="KW-0106">Calcium</keyword>
<proteinExistence type="inferred from homology"/>
<evidence type="ECO:0000313" key="17">
    <source>
        <dbReference type="Proteomes" id="UP000799118"/>
    </source>
</evidence>
<feature type="disulfide bond" evidence="13">
    <location>
        <begin position="320"/>
        <end position="349"/>
    </location>
</feature>
<evidence type="ECO:0000256" key="2">
    <source>
        <dbReference type="ARBA" id="ARBA00004922"/>
    </source>
</evidence>
<organism evidence="16 17">
    <name type="scientific">Gymnopus androsaceus JB14</name>
    <dbReference type="NCBI Taxonomy" id="1447944"/>
    <lineage>
        <taxon>Eukaryota</taxon>
        <taxon>Fungi</taxon>
        <taxon>Dikarya</taxon>
        <taxon>Basidiomycota</taxon>
        <taxon>Agaricomycotina</taxon>
        <taxon>Agaricomycetes</taxon>
        <taxon>Agaricomycetidae</taxon>
        <taxon>Agaricales</taxon>
        <taxon>Marasmiineae</taxon>
        <taxon>Omphalotaceae</taxon>
        <taxon>Gymnopus</taxon>
    </lineage>
</organism>
<comment type="similarity">
    <text evidence="3 14">Belongs to the glycosyl hydrolase 47 family.</text>
</comment>
<evidence type="ECO:0000256" key="3">
    <source>
        <dbReference type="ARBA" id="ARBA00007658"/>
    </source>
</evidence>
<accession>A0A6A4HTT5</accession>
<gene>
    <name evidence="16" type="ORF">BT96DRAFT_576817</name>
</gene>
<dbReference type="AlphaFoldDB" id="A0A6A4HTT5"/>
<comment type="catalytic activity">
    <reaction evidence="10">
        <text>N(4)-(alpha-D-Man-(1-&gt;2)-alpha-D-Man-(1-&gt;2)-alpha-D-Man-(1-&gt;3)-[alpha-D-Man-(1-&gt;2)-alpha-D-Man-(1-&gt;3)-[alpha-D-Man-(1-&gt;2)-alpha-D-Man-(1-&gt;6)]-alpha-D-Man-(1-&gt;6)]-beta-D-Man-(1-&gt;4)-beta-D-GlcNAc-(1-&gt;4)-beta-D-GlcNAc)-L-asparaginyl-[protein] (N-glucan mannose isomer 9A1,2,3B1,2,3) + 4 H2O = N(4)-(alpha-D-Man-(1-&gt;3)-[alpha-D-Man-(1-&gt;3)-[alpha-D-Man-(1-&gt;6)]-alpha-D-Man-(1-&gt;6)]-beta-D-Man-(1-&gt;4)-beta-D-GlcNAc-(1-&gt;4)-beta-D-GlcNAc)-L-asparaginyl-[protein] (N-glucan mannose isomer 5A1,2) + 4 beta-D-mannose</text>
        <dbReference type="Rhea" id="RHEA:56008"/>
        <dbReference type="Rhea" id="RHEA-COMP:14356"/>
        <dbReference type="Rhea" id="RHEA-COMP:14367"/>
        <dbReference type="ChEBI" id="CHEBI:15377"/>
        <dbReference type="ChEBI" id="CHEBI:28563"/>
        <dbReference type="ChEBI" id="CHEBI:59087"/>
        <dbReference type="ChEBI" id="CHEBI:139493"/>
        <dbReference type="EC" id="3.2.1.113"/>
    </reaction>
</comment>
<evidence type="ECO:0000256" key="5">
    <source>
        <dbReference type="ARBA" id="ARBA00022801"/>
    </source>
</evidence>
<dbReference type="Gene3D" id="1.50.10.10">
    <property type="match status" value="1"/>
</dbReference>
<evidence type="ECO:0000313" key="16">
    <source>
        <dbReference type="EMBL" id="KAE9401839.1"/>
    </source>
</evidence>
<comment type="pathway">
    <text evidence="2">Protein modification; protein glycosylation.</text>
</comment>
<keyword evidence="6 13" id="KW-1015">Disulfide bond</keyword>
<feature type="active site" evidence="11">
    <location>
        <position position="402"/>
    </location>
</feature>
<feature type="active site" description="Proton donor" evidence="11">
    <location>
        <position position="125"/>
    </location>
</feature>
<evidence type="ECO:0000256" key="8">
    <source>
        <dbReference type="ARBA" id="ARBA00023295"/>
    </source>
</evidence>
<evidence type="ECO:0000256" key="1">
    <source>
        <dbReference type="ARBA" id="ARBA00001913"/>
    </source>
</evidence>
<keyword evidence="17" id="KW-1185">Reference proteome</keyword>
<dbReference type="GO" id="GO:0005509">
    <property type="term" value="F:calcium ion binding"/>
    <property type="evidence" value="ECO:0007669"/>
    <property type="project" value="InterPro"/>
</dbReference>
<dbReference type="GO" id="GO:0005783">
    <property type="term" value="C:endoplasmic reticulum"/>
    <property type="evidence" value="ECO:0007669"/>
    <property type="project" value="TreeGrafter"/>
</dbReference>
<dbReference type="SUPFAM" id="SSF48225">
    <property type="entry name" value="Seven-hairpin glycosidases"/>
    <property type="match status" value="1"/>
</dbReference>
<evidence type="ECO:0000256" key="12">
    <source>
        <dbReference type="PIRSR" id="PIRSR601382-2"/>
    </source>
</evidence>
<comment type="cofactor">
    <cofactor evidence="1 12">
        <name>Ca(2+)</name>
        <dbReference type="ChEBI" id="CHEBI:29108"/>
    </cofactor>
</comment>
<dbReference type="InterPro" id="IPR012341">
    <property type="entry name" value="6hp_glycosidase-like_sf"/>
</dbReference>
<dbReference type="InterPro" id="IPR001382">
    <property type="entry name" value="Glyco_hydro_47"/>
</dbReference>
<feature type="active site" evidence="11">
    <location>
        <position position="256"/>
    </location>
</feature>
<dbReference type="EMBL" id="ML769441">
    <property type="protein sequence ID" value="KAE9401839.1"/>
    <property type="molecule type" value="Genomic_DNA"/>
</dbReference>
<evidence type="ECO:0000256" key="11">
    <source>
        <dbReference type="PIRSR" id="PIRSR601382-1"/>
    </source>
</evidence>